<proteinExistence type="predicted"/>
<sequence>MLNTEFALLKHKSADEIRTQIRLMYEPYTRDPKKPKLADNDFEALLTSVPSCMEATDRELSNFNQVLTELKLEVPIVKSSDVSLSGKAFLESVKRELKRCAEISEEKQVEICKVIKWENVLRECNLSEEWLEWVQYVAIKVLFQPIKFDLFCDLSKMVKCVFECFDNTEGLKLLRVATTFFMALYKQKCKKDTNDQAWEDYQWVESTGLLKTFDGEPIAAIVAFWEKNKFYLFSLLSINCKVFKECNDMFSDDQTFDQHLQTFAENDAVQSQRSSSFMQVRNTVVSILSQEYKNMTNMQERILHIAQDEMEAEKLKAFNVVCLSWDVIVKDVIDPQGWMHQKDRELLNRLRTIHFREESSTQRHDYVTIQCTTNCEEQKEGNNLEKASSVLSSNEFEQLIDRLLLFMTADSGSIESEGLNLQKGIAQMTTQDVHNFICSREKQLTAAGMKDLKEVSQQIYNWPINGQKLVTLGSNTVTTGIKWSLSSDSMEDQALKQEITKIIQFELLKEKIRNDSIPKFELAKSIGEKRLQYYTLGGREHLKQNRLIDFTESKQEFEQINLQWTEYLKEWQQKIAQYRKTYLYLAYFTVNDMRDLCSQIKKYQALAEKLKKQNLLGAIASKISFINADVITDVETEVTSSAVSSFYLFFLESIFTLILFALKRELNTHIRIYKKKKKKKRIGIGAPTTNWNDSVNYCKNYSEALV</sequence>
<gene>
    <name evidence="1" type="ORF">RFI_09646</name>
</gene>
<name>X6NQ50_RETFI</name>
<comment type="caution">
    <text evidence="1">The sequence shown here is derived from an EMBL/GenBank/DDBJ whole genome shotgun (WGS) entry which is preliminary data.</text>
</comment>
<accession>X6NQ50</accession>
<protein>
    <submittedName>
        <fullName evidence="1">Uncharacterized protein</fullName>
    </submittedName>
</protein>
<evidence type="ECO:0000313" key="2">
    <source>
        <dbReference type="Proteomes" id="UP000023152"/>
    </source>
</evidence>
<dbReference type="Proteomes" id="UP000023152">
    <property type="component" value="Unassembled WGS sequence"/>
</dbReference>
<evidence type="ECO:0000313" key="1">
    <source>
        <dbReference type="EMBL" id="ETO27487.1"/>
    </source>
</evidence>
<keyword evidence="2" id="KW-1185">Reference proteome</keyword>
<dbReference type="EMBL" id="ASPP01007227">
    <property type="protein sequence ID" value="ETO27487.1"/>
    <property type="molecule type" value="Genomic_DNA"/>
</dbReference>
<reference evidence="1 2" key="1">
    <citation type="journal article" date="2013" name="Curr. Biol.">
        <title>The Genome of the Foraminiferan Reticulomyxa filosa.</title>
        <authorList>
            <person name="Glockner G."/>
            <person name="Hulsmann N."/>
            <person name="Schleicher M."/>
            <person name="Noegel A.A."/>
            <person name="Eichinger L."/>
            <person name="Gallinger C."/>
            <person name="Pawlowski J."/>
            <person name="Sierra R."/>
            <person name="Euteneuer U."/>
            <person name="Pillet L."/>
            <person name="Moustafa A."/>
            <person name="Platzer M."/>
            <person name="Groth M."/>
            <person name="Szafranski K."/>
            <person name="Schliwa M."/>
        </authorList>
    </citation>
    <scope>NUCLEOTIDE SEQUENCE [LARGE SCALE GENOMIC DNA]</scope>
</reference>
<dbReference type="AlphaFoldDB" id="X6NQ50"/>
<organism evidence="1 2">
    <name type="scientific">Reticulomyxa filosa</name>
    <dbReference type="NCBI Taxonomy" id="46433"/>
    <lineage>
        <taxon>Eukaryota</taxon>
        <taxon>Sar</taxon>
        <taxon>Rhizaria</taxon>
        <taxon>Retaria</taxon>
        <taxon>Foraminifera</taxon>
        <taxon>Monothalamids</taxon>
        <taxon>Reticulomyxidae</taxon>
        <taxon>Reticulomyxa</taxon>
    </lineage>
</organism>